<keyword evidence="5 9" id="KW-0067">ATP-binding</keyword>
<dbReference type="PRINTS" id="PR01039">
    <property type="entry name" value="TRNASYNTHTRP"/>
</dbReference>
<dbReference type="GO" id="GO:0005829">
    <property type="term" value="C:cytosol"/>
    <property type="evidence" value="ECO:0007669"/>
    <property type="project" value="TreeGrafter"/>
</dbReference>
<gene>
    <name evidence="9 11" type="primary">trpS</name>
    <name evidence="11" type="ORF">H2021_01475</name>
</gene>
<dbReference type="Proteomes" id="UP000585327">
    <property type="component" value="Unassembled WGS sequence"/>
</dbReference>
<feature type="binding site" evidence="9">
    <location>
        <begin position="197"/>
        <end position="201"/>
    </location>
    <ligand>
        <name>ATP</name>
        <dbReference type="ChEBI" id="CHEBI:30616"/>
    </ligand>
</feature>
<accession>A0A838YQX7</accession>
<keyword evidence="4 9" id="KW-0547">Nucleotide-binding</keyword>
<evidence type="ECO:0000256" key="3">
    <source>
        <dbReference type="ARBA" id="ARBA00022598"/>
    </source>
</evidence>
<dbReference type="InterPro" id="IPR050203">
    <property type="entry name" value="Trp-tRNA_synthetase"/>
</dbReference>
<organism evidence="11 12">
    <name type="scientific">SAR86 cluster bacterium</name>
    <dbReference type="NCBI Taxonomy" id="2030880"/>
    <lineage>
        <taxon>Bacteria</taxon>
        <taxon>Pseudomonadati</taxon>
        <taxon>Pseudomonadota</taxon>
        <taxon>Gammaproteobacteria</taxon>
        <taxon>SAR86 cluster</taxon>
    </lineage>
</organism>
<dbReference type="HAMAP" id="MF_00140_B">
    <property type="entry name" value="Trp_tRNA_synth_B"/>
    <property type="match status" value="1"/>
</dbReference>
<evidence type="ECO:0000256" key="5">
    <source>
        <dbReference type="ARBA" id="ARBA00022840"/>
    </source>
</evidence>
<dbReference type="GO" id="GO:0006436">
    <property type="term" value="P:tryptophanyl-tRNA aminoacylation"/>
    <property type="evidence" value="ECO:0007669"/>
    <property type="project" value="UniProtKB-UniRule"/>
</dbReference>
<comment type="subcellular location">
    <subcellularLocation>
        <location evidence="9">Cytoplasm</location>
    </subcellularLocation>
</comment>
<feature type="binding site" evidence="9">
    <location>
        <position position="139"/>
    </location>
    <ligand>
        <name>L-tryptophan</name>
        <dbReference type="ChEBI" id="CHEBI:57912"/>
    </ligand>
</feature>
<evidence type="ECO:0000256" key="9">
    <source>
        <dbReference type="HAMAP-Rule" id="MF_00140"/>
    </source>
</evidence>
<feature type="binding site" evidence="9">
    <location>
        <begin position="10"/>
        <end position="12"/>
    </location>
    <ligand>
        <name>ATP</name>
        <dbReference type="ChEBI" id="CHEBI:30616"/>
    </ligand>
</feature>
<reference evidence="11 12" key="1">
    <citation type="submission" date="2020-06" db="EMBL/GenBank/DDBJ databases">
        <title>Dysbiosis in marine aquaculture revealed through microbiome analysis: reverse ecology for environmental sustainability.</title>
        <authorList>
            <person name="Haro-Moreno J.M."/>
            <person name="Coutinho F.H."/>
            <person name="Zaragoza-Solas A."/>
            <person name="Picazo A."/>
            <person name="Almagro-Moreno S."/>
            <person name="Lopez-Perez M."/>
        </authorList>
    </citation>
    <scope>NUCLEOTIDE SEQUENCE [LARGE SCALE GENOMIC DNA]</scope>
    <source>
        <strain evidence="11">MCMED-G42</strain>
    </source>
</reference>
<evidence type="ECO:0000313" key="11">
    <source>
        <dbReference type="EMBL" id="MBA4723863.1"/>
    </source>
</evidence>
<evidence type="ECO:0000313" key="12">
    <source>
        <dbReference type="Proteomes" id="UP000585327"/>
    </source>
</evidence>
<feature type="binding site" evidence="9">
    <location>
        <begin position="18"/>
        <end position="19"/>
    </location>
    <ligand>
        <name>ATP</name>
        <dbReference type="ChEBI" id="CHEBI:30616"/>
    </ligand>
</feature>
<dbReference type="Gene3D" id="1.10.240.10">
    <property type="entry name" value="Tyrosyl-Transfer RNA Synthetase"/>
    <property type="match status" value="1"/>
</dbReference>
<dbReference type="FunFam" id="1.10.240.10:FF:000005">
    <property type="entry name" value="Tryptophan--tRNA ligase"/>
    <property type="match status" value="1"/>
</dbReference>
<dbReference type="FunFam" id="3.40.50.620:FF:000144">
    <property type="entry name" value="Tryptophan--tRNA ligase"/>
    <property type="match status" value="1"/>
</dbReference>
<keyword evidence="3 9" id="KW-0436">Ligase</keyword>
<dbReference type="EC" id="6.1.1.2" evidence="9"/>
<sequence>MSKRILTGITTTGTPHIGNYLGAIKPALNLSKEFDESYFFLADYHAIIKNSNSSEIQDSVKSVAQAWLASGLDPEKSNFYRQSDVPEILELSWILNCVTAKGLMNRSHAYKAATALNETDEDKGITMGLFAYPVLMAADILMFNATHVPVGPDQIQHLEMTRDIAGRFNHIYKKTFSTPEAITQKADDIILGQDGRKMSKSYKNIIPLLSTEKALKKSIAKIITNSLEPGEPKEYESCTVFSLYTHFSTSDEQESLQQAYKEGISWGDAKNKLFEKVNNHLSPIREKYFELDADVNLINELLLSGAEKVRPQAQELLEKVRDSIGIKSIS</sequence>
<keyword evidence="7 9" id="KW-0030">Aminoacyl-tRNA synthetase</keyword>
<evidence type="ECO:0000256" key="8">
    <source>
        <dbReference type="ARBA" id="ARBA00049929"/>
    </source>
</evidence>
<comment type="catalytic activity">
    <reaction evidence="8 9">
        <text>tRNA(Trp) + L-tryptophan + ATP = L-tryptophyl-tRNA(Trp) + AMP + diphosphate + H(+)</text>
        <dbReference type="Rhea" id="RHEA:24080"/>
        <dbReference type="Rhea" id="RHEA-COMP:9671"/>
        <dbReference type="Rhea" id="RHEA-COMP:9705"/>
        <dbReference type="ChEBI" id="CHEBI:15378"/>
        <dbReference type="ChEBI" id="CHEBI:30616"/>
        <dbReference type="ChEBI" id="CHEBI:33019"/>
        <dbReference type="ChEBI" id="CHEBI:57912"/>
        <dbReference type="ChEBI" id="CHEBI:78442"/>
        <dbReference type="ChEBI" id="CHEBI:78535"/>
        <dbReference type="ChEBI" id="CHEBI:456215"/>
        <dbReference type="EC" id="6.1.1.2"/>
    </reaction>
</comment>
<evidence type="ECO:0000256" key="2">
    <source>
        <dbReference type="ARBA" id="ARBA00022490"/>
    </source>
</evidence>
<dbReference type="Pfam" id="PF00579">
    <property type="entry name" value="tRNA-synt_1b"/>
    <property type="match status" value="1"/>
</dbReference>
<evidence type="ECO:0000256" key="6">
    <source>
        <dbReference type="ARBA" id="ARBA00022917"/>
    </source>
</evidence>
<keyword evidence="6 9" id="KW-0648">Protein biosynthesis</keyword>
<feature type="short sequence motif" description="'HIGH' region" evidence="9">
    <location>
        <begin position="11"/>
        <end position="19"/>
    </location>
</feature>
<comment type="function">
    <text evidence="9">Catalyzes the attachment of tryptophan to tRNA(Trp).</text>
</comment>
<dbReference type="InterPro" id="IPR024109">
    <property type="entry name" value="Trp-tRNA-ligase_bac-type"/>
</dbReference>
<keyword evidence="2 9" id="KW-0963">Cytoplasm</keyword>
<dbReference type="InterPro" id="IPR014729">
    <property type="entry name" value="Rossmann-like_a/b/a_fold"/>
</dbReference>
<dbReference type="Gene3D" id="3.40.50.620">
    <property type="entry name" value="HUPs"/>
    <property type="match status" value="1"/>
</dbReference>
<comment type="caution">
    <text evidence="11">The sequence shown here is derived from an EMBL/GenBank/DDBJ whole genome shotgun (WGS) entry which is preliminary data.</text>
</comment>
<evidence type="ECO:0000256" key="7">
    <source>
        <dbReference type="ARBA" id="ARBA00023146"/>
    </source>
</evidence>
<feature type="binding site" evidence="9">
    <location>
        <position position="190"/>
    </location>
    <ligand>
        <name>ATP</name>
        <dbReference type="ChEBI" id="CHEBI:30616"/>
    </ligand>
</feature>
<dbReference type="CDD" id="cd00806">
    <property type="entry name" value="TrpRS_core"/>
    <property type="match status" value="1"/>
</dbReference>
<dbReference type="GO" id="GO:0004830">
    <property type="term" value="F:tryptophan-tRNA ligase activity"/>
    <property type="evidence" value="ECO:0007669"/>
    <property type="project" value="UniProtKB-UniRule"/>
</dbReference>
<evidence type="ECO:0000256" key="4">
    <source>
        <dbReference type="ARBA" id="ARBA00022741"/>
    </source>
</evidence>
<dbReference type="EMBL" id="JACETM010000008">
    <property type="protein sequence ID" value="MBA4723863.1"/>
    <property type="molecule type" value="Genomic_DNA"/>
</dbReference>
<dbReference type="InterPro" id="IPR002306">
    <property type="entry name" value="Trp-tRNA-ligase"/>
</dbReference>
<dbReference type="GO" id="GO:0005524">
    <property type="term" value="F:ATP binding"/>
    <property type="evidence" value="ECO:0007669"/>
    <property type="project" value="UniProtKB-UniRule"/>
</dbReference>
<feature type="short sequence motif" description="'KMSKS' region" evidence="9">
    <location>
        <begin position="197"/>
        <end position="201"/>
    </location>
</feature>
<comment type="subunit">
    <text evidence="9">Homodimer.</text>
</comment>
<dbReference type="PANTHER" id="PTHR43766:SF1">
    <property type="entry name" value="TRYPTOPHAN--TRNA LIGASE, MITOCHONDRIAL"/>
    <property type="match status" value="1"/>
</dbReference>
<dbReference type="PANTHER" id="PTHR43766">
    <property type="entry name" value="TRYPTOPHAN--TRNA LIGASE, MITOCHONDRIAL"/>
    <property type="match status" value="1"/>
</dbReference>
<comment type="similarity">
    <text evidence="1 9 10">Belongs to the class-I aminoacyl-tRNA synthetase family.</text>
</comment>
<protein>
    <recommendedName>
        <fullName evidence="9">Tryptophan--tRNA ligase</fullName>
        <ecNumber evidence="9">6.1.1.2</ecNumber>
    </recommendedName>
    <alternativeName>
        <fullName evidence="9">Tryptophanyl-tRNA synthetase</fullName>
        <shortName evidence="9">TrpRS</shortName>
    </alternativeName>
</protein>
<evidence type="ECO:0000256" key="1">
    <source>
        <dbReference type="ARBA" id="ARBA00005594"/>
    </source>
</evidence>
<name>A0A838YQX7_9GAMM</name>
<proteinExistence type="inferred from homology"/>
<feature type="binding site" evidence="9">
    <location>
        <begin position="151"/>
        <end position="153"/>
    </location>
    <ligand>
        <name>ATP</name>
        <dbReference type="ChEBI" id="CHEBI:30616"/>
    </ligand>
</feature>
<dbReference type="AlphaFoldDB" id="A0A838YQX7"/>
<dbReference type="NCBIfam" id="TIGR00233">
    <property type="entry name" value="trpS"/>
    <property type="match status" value="1"/>
</dbReference>
<dbReference type="InterPro" id="IPR002305">
    <property type="entry name" value="aa-tRNA-synth_Ic"/>
</dbReference>
<dbReference type="SUPFAM" id="SSF52374">
    <property type="entry name" value="Nucleotidylyl transferase"/>
    <property type="match status" value="1"/>
</dbReference>
<evidence type="ECO:0000256" key="10">
    <source>
        <dbReference type="RuleBase" id="RU363036"/>
    </source>
</evidence>